<name>A0A348HG15_9GAMM</name>
<dbReference type="EMBL" id="AP018933">
    <property type="protein sequence ID" value="BBG30567.1"/>
    <property type="molecule type" value="Genomic_DNA"/>
</dbReference>
<accession>A0A348HG15</accession>
<reference evidence="1 2" key="1">
    <citation type="submission" date="2018-09" db="EMBL/GenBank/DDBJ databases">
        <title>Zymobacter palmae IAM14233 (=T109) whole genome analysis.</title>
        <authorList>
            <person name="Yanase H."/>
        </authorList>
    </citation>
    <scope>NUCLEOTIDE SEQUENCE [LARGE SCALE GENOMIC DNA]</scope>
    <source>
        <strain evidence="1 2">IAM14233</strain>
    </source>
</reference>
<sequence>MRIFIEPVFCRYEMEGVPTLPLVDDPDRKSIFLAVDLYGLCRLNASLLADGLS</sequence>
<keyword evidence="2" id="KW-1185">Reference proteome</keyword>
<dbReference type="Proteomes" id="UP000267342">
    <property type="component" value="Chromosome"/>
</dbReference>
<evidence type="ECO:0000313" key="2">
    <source>
        <dbReference type="Proteomes" id="UP000267342"/>
    </source>
</evidence>
<dbReference type="AlphaFoldDB" id="A0A348HG15"/>
<evidence type="ECO:0000313" key="1">
    <source>
        <dbReference type="EMBL" id="BBG30567.1"/>
    </source>
</evidence>
<gene>
    <name evidence="1" type="ORF">ZBT109_1821</name>
</gene>
<organism evidence="1 2">
    <name type="scientific">Zymobacter palmae</name>
    <dbReference type="NCBI Taxonomy" id="33074"/>
    <lineage>
        <taxon>Bacteria</taxon>
        <taxon>Pseudomonadati</taxon>
        <taxon>Pseudomonadota</taxon>
        <taxon>Gammaproteobacteria</taxon>
        <taxon>Oceanospirillales</taxon>
        <taxon>Halomonadaceae</taxon>
        <taxon>Zymobacter group</taxon>
        <taxon>Zymobacter</taxon>
    </lineage>
</organism>
<proteinExistence type="predicted"/>
<dbReference type="KEGG" id="zpl:ZBT109_1821"/>
<protein>
    <submittedName>
        <fullName evidence="1">Predicted ATPase</fullName>
    </submittedName>
</protein>